<evidence type="ECO:0000313" key="4">
    <source>
        <dbReference type="EMBL" id="KAK1391637.1"/>
    </source>
</evidence>
<evidence type="ECO:0000256" key="2">
    <source>
        <dbReference type="ARBA" id="ARBA00023054"/>
    </source>
</evidence>
<evidence type="ECO:0000313" key="5">
    <source>
        <dbReference type="Proteomes" id="UP001237642"/>
    </source>
</evidence>
<protein>
    <submittedName>
        <fullName evidence="4">WEB family protein</fullName>
    </submittedName>
</protein>
<evidence type="ECO:0000256" key="1">
    <source>
        <dbReference type="ARBA" id="ARBA00005485"/>
    </source>
</evidence>
<name>A0AAD8N0S3_9APIA</name>
<dbReference type="PANTHER" id="PTHR32054:SF9">
    <property type="entry name" value="OS04G0116200 PROTEIN"/>
    <property type="match status" value="1"/>
</dbReference>
<evidence type="ECO:0000256" key="3">
    <source>
        <dbReference type="SAM" id="Coils"/>
    </source>
</evidence>
<organism evidence="4 5">
    <name type="scientific">Heracleum sosnowskyi</name>
    <dbReference type="NCBI Taxonomy" id="360622"/>
    <lineage>
        <taxon>Eukaryota</taxon>
        <taxon>Viridiplantae</taxon>
        <taxon>Streptophyta</taxon>
        <taxon>Embryophyta</taxon>
        <taxon>Tracheophyta</taxon>
        <taxon>Spermatophyta</taxon>
        <taxon>Magnoliopsida</taxon>
        <taxon>eudicotyledons</taxon>
        <taxon>Gunneridae</taxon>
        <taxon>Pentapetalae</taxon>
        <taxon>asterids</taxon>
        <taxon>campanulids</taxon>
        <taxon>Apiales</taxon>
        <taxon>Apiaceae</taxon>
        <taxon>Apioideae</taxon>
        <taxon>apioid superclade</taxon>
        <taxon>Tordylieae</taxon>
        <taxon>Tordyliinae</taxon>
        <taxon>Heracleum</taxon>
    </lineage>
</organism>
<dbReference type="GO" id="GO:0009904">
    <property type="term" value="P:chloroplast accumulation movement"/>
    <property type="evidence" value="ECO:0007669"/>
    <property type="project" value="TreeGrafter"/>
</dbReference>
<comment type="caution">
    <text evidence="4">The sequence shown here is derived from an EMBL/GenBank/DDBJ whole genome shotgun (WGS) entry which is preliminary data.</text>
</comment>
<reference evidence="4" key="1">
    <citation type="submission" date="2023-02" db="EMBL/GenBank/DDBJ databases">
        <title>Genome of toxic invasive species Heracleum sosnowskyi carries increased number of genes despite the absence of recent whole-genome duplications.</title>
        <authorList>
            <person name="Schelkunov M."/>
            <person name="Shtratnikova V."/>
            <person name="Makarenko M."/>
            <person name="Klepikova A."/>
            <person name="Omelchenko D."/>
            <person name="Novikova G."/>
            <person name="Obukhova E."/>
            <person name="Bogdanov V."/>
            <person name="Penin A."/>
            <person name="Logacheva M."/>
        </authorList>
    </citation>
    <scope>NUCLEOTIDE SEQUENCE</scope>
    <source>
        <strain evidence="4">Hsosn_3</strain>
        <tissue evidence="4">Leaf</tissue>
    </source>
</reference>
<dbReference type="EMBL" id="JAUIZM010000003">
    <property type="protein sequence ID" value="KAK1391637.1"/>
    <property type="molecule type" value="Genomic_DNA"/>
</dbReference>
<dbReference type="GO" id="GO:0009903">
    <property type="term" value="P:chloroplast avoidance movement"/>
    <property type="evidence" value="ECO:0007669"/>
    <property type="project" value="TreeGrafter"/>
</dbReference>
<keyword evidence="2 3" id="KW-0175">Coiled coil</keyword>
<feature type="coiled-coil region" evidence="3">
    <location>
        <begin position="63"/>
        <end position="118"/>
    </location>
</feature>
<comment type="similarity">
    <text evidence="1">Belongs to the WEB family.</text>
</comment>
<reference evidence="4" key="2">
    <citation type="submission" date="2023-05" db="EMBL/GenBank/DDBJ databases">
        <authorList>
            <person name="Schelkunov M.I."/>
        </authorList>
    </citation>
    <scope>NUCLEOTIDE SEQUENCE</scope>
    <source>
        <strain evidence="4">Hsosn_3</strain>
        <tissue evidence="4">Leaf</tissue>
    </source>
</reference>
<proteinExistence type="inferred from homology"/>
<gene>
    <name evidence="4" type="ORF">POM88_010693</name>
</gene>
<dbReference type="GO" id="GO:0005829">
    <property type="term" value="C:cytosol"/>
    <property type="evidence" value="ECO:0007669"/>
    <property type="project" value="TreeGrafter"/>
</dbReference>
<keyword evidence="5" id="KW-1185">Reference proteome</keyword>
<dbReference type="PANTHER" id="PTHR32054">
    <property type="entry name" value="HEAVY CHAIN, PUTATIVE, EXPRESSED-RELATED-RELATED"/>
    <property type="match status" value="1"/>
</dbReference>
<sequence>MERDDALTNNKKAEIDTSAPFRSVKEAVMLFGERVLAGEIYTNRLQELQNGGIEAEHANSENNGAVAIELEETKQNLEKAKDESMLMATYLLSLQKELERTKQELQQLKEQKMERLQLKPEVDEDVKHVEITAAAKYEEMVISHDQKVEFQNKKYVTFGKPQTVAKTHVVPQRDAVLERHPSLRKKKKKSLMPLFGFLFPRKRGSTDAEGATTEA</sequence>
<accession>A0AAD8N0S3</accession>
<dbReference type="AlphaFoldDB" id="A0AAD8N0S3"/>
<dbReference type="Proteomes" id="UP001237642">
    <property type="component" value="Unassembled WGS sequence"/>
</dbReference>